<evidence type="ECO:0000256" key="1">
    <source>
        <dbReference type="SAM" id="MobiDB-lite"/>
    </source>
</evidence>
<name>A0AAD7S2V5_9TELE</name>
<feature type="region of interest" description="Disordered" evidence="1">
    <location>
        <begin position="42"/>
        <end position="81"/>
    </location>
</feature>
<dbReference type="Proteomes" id="UP001221898">
    <property type="component" value="Unassembled WGS sequence"/>
</dbReference>
<gene>
    <name evidence="2" type="ORF">AAFF_G00040590</name>
</gene>
<feature type="compositionally biased region" description="Polar residues" evidence="1">
    <location>
        <begin position="48"/>
        <end position="63"/>
    </location>
</feature>
<keyword evidence="3" id="KW-1185">Reference proteome</keyword>
<evidence type="ECO:0000313" key="3">
    <source>
        <dbReference type="Proteomes" id="UP001221898"/>
    </source>
</evidence>
<accession>A0AAD7S2V5</accession>
<comment type="caution">
    <text evidence="2">The sequence shown here is derived from an EMBL/GenBank/DDBJ whole genome shotgun (WGS) entry which is preliminary data.</text>
</comment>
<reference evidence="2" key="1">
    <citation type="journal article" date="2023" name="Science">
        <title>Genome structures resolve the early diversification of teleost fishes.</title>
        <authorList>
            <person name="Parey E."/>
            <person name="Louis A."/>
            <person name="Montfort J."/>
            <person name="Bouchez O."/>
            <person name="Roques C."/>
            <person name="Iampietro C."/>
            <person name="Lluch J."/>
            <person name="Castinel A."/>
            <person name="Donnadieu C."/>
            <person name="Desvignes T."/>
            <person name="Floi Bucao C."/>
            <person name="Jouanno E."/>
            <person name="Wen M."/>
            <person name="Mejri S."/>
            <person name="Dirks R."/>
            <person name="Jansen H."/>
            <person name="Henkel C."/>
            <person name="Chen W.J."/>
            <person name="Zahm M."/>
            <person name="Cabau C."/>
            <person name="Klopp C."/>
            <person name="Thompson A.W."/>
            <person name="Robinson-Rechavi M."/>
            <person name="Braasch I."/>
            <person name="Lecointre G."/>
            <person name="Bobe J."/>
            <person name="Postlethwait J.H."/>
            <person name="Berthelot C."/>
            <person name="Roest Crollius H."/>
            <person name="Guiguen Y."/>
        </authorList>
    </citation>
    <scope>NUCLEOTIDE SEQUENCE</scope>
    <source>
        <strain evidence="2">NC1722</strain>
    </source>
</reference>
<evidence type="ECO:0000313" key="2">
    <source>
        <dbReference type="EMBL" id="KAJ8394936.1"/>
    </source>
</evidence>
<dbReference type="AlphaFoldDB" id="A0AAD7S2V5"/>
<protein>
    <submittedName>
        <fullName evidence="2">Uncharacterized protein</fullName>
    </submittedName>
</protein>
<dbReference type="EMBL" id="JAINUG010000121">
    <property type="protein sequence ID" value="KAJ8394936.1"/>
    <property type="molecule type" value="Genomic_DNA"/>
</dbReference>
<proteinExistence type="predicted"/>
<sequence length="154" mass="16590">MEITALYHSSFGSRDTWGDYPPHIKIAAGYSSEKEADAVHCGGKLPNSLPSGQNHTLSDTSSSQDEHVATNKNALSLWGGSTPEFGTTDKATVVPEVPDACSLLEDFPVHMAKVLAVAKLPLPTTPPPSVEQLIGSTRCPLSWHSQWWVANRPK</sequence>
<organism evidence="2 3">
    <name type="scientific">Aldrovandia affinis</name>
    <dbReference type="NCBI Taxonomy" id="143900"/>
    <lineage>
        <taxon>Eukaryota</taxon>
        <taxon>Metazoa</taxon>
        <taxon>Chordata</taxon>
        <taxon>Craniata</taxon>
        <taxon>Vertebrata</taxon>
        <taxon>Euteleostomi</taxon>
        <taxon>Actinopterygii</taxon>
        <taxon>Neopterygii</taxon>
        <taxon>Teleostei</taxon>
        <taxon>Notacanthiformes</taxon>
        <taxon>Halosauridae</taxon>
        <taxon>Aldrovandia</taxon>
    </lineage>
</organism>